<proteinExistence type="predicted"/>
<dbReference type="Proteomes" id="UP000007844">
    <property type="component" value="Chromosome"/>
</dbReference>
<dbReference type="KEGG" id="daf:Desaf_2543"/>
<gene>
    <name evidence="2" type="ORF">Desaf_2543</name>
</gene>
<organism evidence="2 3">
    <name type="scientific">Desulfocurvibacter africanus subsp. africanus str. Walvis Bay</name>
    <dbReference type="NCBI Taxonomy" id="690850"/>
    <lineage>
        <taxon>Bacteria</taxon>
        <taxon>Pseudomonadati</taxon>
        <taxon>Thermodesulfobacteriota</taxon>
        <taxon>Desulfovibrionia</taxon>
        <taxon>Desulfovibrionales</taxon>
        <taxon>Desulfovibrionaceae</taxon>
        <taxon>Desulfocurvibacter</taxon>
    </lineage>
</organism>
<dbReference type="AlphaFoldDB" id="F3YZR0"/>
<accession>F3YZR0</accession>
<keyword evidence="1" id="KW-1133">Transmembrane helix</keyword>
<keyword evidence="1" id="KW-0812">Transmembrane</keyword>
<protein>
    <submittedName>
        <fullName evidence="2">Uncharacterized protein</fullName>
    </submittedName>
</protein>
<dbReference type="HOGENOM" id="CLU_2329127_0_0_7"/>
<evidence type="ECO:0000256" key="1">
    <source>
        <dbReference type="SAM" id="Phobius"/>
    </source>
</evidence>
<dbReference type="STRING" id="690850.Desaf_2543"/>
<reference evidence="2 3" key="1">
    <citation type="journal article" date="2011" name="J. Bacteriol.">
        <title>Genome sequence of the mercury-methylating and pleomorphic Desulfovibrio africanus Strain Walvis Bay.</title>
        <authorList>
            <person name="Brown S.D."/>
            <person name="Wall J.D."/>
            <person name="Kucken A.M."/>
            <person name="Gilmour C.C."/>
            <person name="Podar M."/>
            <person name="Brandt C.C."/>
            <person name="Teshima H."/>
            <person name="Detter J.C."/>
            <person name="Han C.S."/>
            <person name="Land M.L."/>
            <person name="Lucas S."/>
            <person name="Han J."/>
            <person name="Pennacchio L."/>
            <person name="Nolan M."/>
            <person name="Pitluck S."/>
            <person name="Woyke T."/>
            <person name="Goodwin L."/>
            <person name="Palumbo A.V."/>
            <person name="Elias D.A."/>
        </authorList>
    </citation>
    <scope>NUCLEOTIDE SEQUENCE [LARGE SCALE GENOMIC DNA]</scope>
    <source>
        <strain evidence="2 3">Walvis Bay</strain>
    </source>
</reference>
<evidence type="ECO:0000313" key="3">
    <source>
        <dbReference type="Proteomes" id="UP000007844"/>
    </source>
</evidence>
<keyword evidence="1" id="KW-0472">Membrane</keyword>
<evidence type="ECO:0000313" key="2">
    <source>
        <dbReference type="EMBL" id="EGJ50865.1"/>
    </source>
</evidence>
<feature type="transmembrane region" description="Helical" evidence="1">
    <location>
        <begin position="75"/>
        <end position="94"/>
    </location>
</feature>
<name>F3YZR0_DESAF</name>
<sequence>MTRLWEAEQRPMTRAERLAVLADLARYRSSDLLRIVGRVEHTSALINWLQEEADEAAADEQIRPHEMAGFVRSKLLAILVLLALGLLLGLVPFIEGRL</sequence>
<dbReference type="EMBL" id="CP003221">
    <property type="protein sequence ID" value="EGJ50865.1"/>
    <property type="molecule type" value="Genomic_DNA"/>
</dbReference>
<keyword evidence="3" id="KW-1185">Reference proteome</keyword>
<dbReference type="RefSeq" id="WP_014260560.1">
    <property type="nucleotide sequence ID" value="NC_016629.1"/>
</dbReference>